<accession>A0A3S5A5X1</accession>
<proteinExistence type="predicted"/>
<organism evidence="2 3">
    <name type="scientific">Protopolystoma xenopodis</name>
    <dbReference type="NCBI Taxonomy" id="117903"/>
    <lineage>
        <taxon>Eukaryota</taxon>
        <taxon>Metazoa</taxon>
        <taxon>Spiralia</taxon>
        <taxon>Lophotrochozoa</taxon>
        <taxon>Platyhelminthes</taxon>
        <taxon>Monogenea</taxon>
        <taxon>Polyopisthocotylea</taxon>
        <taxon>Polystomatidea</taxon>
        <taxon>Polystomatidae</taxon>
        <taxon>Protopolystoma</taxon>
    </lineage>
</organism>
<name>A0A3S5A5X1_9PLAT</name>
<dbReference type="Proteomes" id="UP000784294">
    <property type="component" value="Unassembled WGS sequence"/>
</dbReference>
<reference evidence="2" key="1">
    <citation type="submission" date="2018-11" db="EMBL/GenBank/DDBJ databases">
        <authorList>
            <consortium name="Pathogen Informatics"/>
        </authorList>
    </citation>
    <scope>NUCLEOTIDE SEQUENCE</scope>
</reference>
<dbReference type="EMBL" id="CAAALY010026040">
    <property type="protein sequence ID" value="VEL15815.1"/>
    <property type="molecule type" value="Genomic_DNA"/>
</dbReference>
<dbReference type="AlphaFoldDB" id="A0A3S5A5X1"/>
<keyword evidence="3" id="KW-1185">Reference proteome</keyword>
<feature type="signal peptide" evidence="1">
    <location>
        <begin position="1"/>
        <end position="18"/>
    </location>
</feature>
<keyword evidence="1" id="KW-0732">Signal</keyword>
<sequence>MSVFGELFLLHISKGTLSGTTVNRCCVSVSHPNATVDYVVSYVLTVLRNATSRLPGLCCPLLITPVVSMQPLLLHIHVYLSILRYIRSSSFLPVFLGSCLLEPNVSYF</sequence>
<gene>
    <name evidence="2" type="ORF">PXEA_LOCUS9255</name>
</gene>
<evidence type="ECO:0000313" key="3">
    <source>
        <dbReference type="Proteomes" id="UP000784294"/>
    </source>
</evidence>
<comment type="caution">
    <text evidence="2">The sequence shown here is derived from an EMBL/GenBank/DDBJ whole genome shotgun (WGS) entry which is preliminary data.</text>
</comment>
<evidence type="ECO:0000256" key="1">
    <source>
        <dbReference type="SAM" id="SignalP"/>
    </source>
</evidence>
<protein>
    <submittedName>
        <fullName evidence="2">Uncharacterized protein</fullName>
    </submittedName>
</protein>
<evidence type="ECO:0000313" key="2">
    <source>
        <dbReference type="EMBL" id="VEL15815.1"/>
    </source>
</evidence>
<feature type="chain" id="PRO_5018637174" evidence="1">
    <location>
        <begin position="19"/>
        <end position="108"/>
    </location>
</feature>